<accession>A0ABQ5C7D0</accession>
<feature type="compositionally biased region" description="Polar residues" evidence="2">
    <location>
        <begin position="380"/>
        <end position="395"/>
    </location>
</feature>
<gene>
    <name evidence="3" type="ORF">Tco_0892817</name>
</gene>
<feature type="region of interest" description="Disordered" evidence="2">
    <location>
        <begin position="380"/>
        <end position="405"/>
    </location>
</feature>
<evidence type="ECO:0000313" key="3">
    <source>
        <dbReference type="EMBL" id="GJT22880.1"/>
    </source>
</evidence>
<reference evidence="3" key="1">
    <citation type="journal article" date="2022" name="Int. J. Mol. Sci.">
        <title>Draft Genome of Tanacetum Coccineum: Genomic Comparison of Closely Related Tanacetum-Family Plants.</title>
        <authorList>
            <person name="Yamashiro T."/>
            <person name="Shiraishi A."/>
            <person name="Nakayama K."/>
            <person name="Satake H."/>
        </authorList>
    </citation>
    <scope>NUCLEOTIDE SEQUENCE</scope>
</reference>
<feature type="region of interest" description="Disordered" evidence="2">
    <location>
        <begin position="427"/>
        <end position="446"/>
    </location>
</feature>
<keyword evidence="4" id="KW-1185">Reference proteome</keyword>
<sequence length="446" mass="50923">MLRDLDQIMEKKEGEGMYLLWVPLIGDIRTLTMDEAHASRYMVYSGANKTYYDLRDMYGGHVWRGILLPINKACSACAEHLRSWWKIYFAALVDIVEGIENTMRTTYHPQTDEQFIIRVFDVLDLKRCMEESVGHMFFGLKLEKFGRLDQNWYKRQQIRVEVSDKVMLEVPSWKDVVHFGKKEMLAPRYYLADTNLHVHLEEIKVDKTLRFVEEPVEIIDREVESLKHSRIPIVKSIGTRSEGKGKVDDLQNRVERLEGGLARAEKGKAKLMVSEKGKAKQAEDDVDLVDALDLENKIKKLSEDFNRLLKAKNSKEAKEAGLKDVKVVEPMLTEVVEVSSDEEDSSDEDVVLFNDVKYPLSYPEIRMFKEIPTTSRAPTAFTSTRSRAPNASTRSRAPIASTSNAQAASTTLRGYMKIDMTGCMLALRAPNDPNAPPPSTTRKRKP</sequence>
<keyword evidence="1" id="KW-0175">Coiled coil</keyword>
<evidence type="ECO:0000313" key="4">
    <source>
        <dbReference type="Proteomes" id="UP001151760"/>
    </source>
</evidence>
<dbReference type="EMBL" id="BQNB010014007">
    <property type="protein sequence ID" value="GJT22880.1"/>
    <property type="molecule type" value="Genomic_DNA"/>
</dbReference>
<protein>
    <submittedName>
        <fullName evidence="3">Uncharacterized protein</fullName>
    </submittedName>
</protein>
<dbReference type="PANTHER" id="PTHR46148">
    <property type="entry name" value="CHROMO DOMAIN-CONTAINING PROTEIN"/>
    <property type="match status" value="1"/>
</dbReference>
<dbReference type="Proteomes" id="UP001151760">
    <property type="component" value="Unassembled WGS sequence"/>
</dbReference>
<name>A0ABQ5C7D0_9ASTR</name>
<evidence type="ECO:0000256" key="2">
    <source>
        <dbReference type="SAM" id="MobiDB-lite"/>
    </source>
</evidence>
<proteinExistence type="predicted"/>
<reference evidence="3" key="2">
    <citation type="submission" date="2022-01" db="EMBL/GenBank/DDBJ databases">
        <authorList>
            <person name="Yamashiro T."/>
            <person name="Shiraishi A."/>
            <person name="Satake H."/>
            <person name="Nakayama K."/>
        </authorList>
    </citation>
    <scope>NUCLEOTIDE SEQUENCE</scope>
</reference>
<organism evidence="3 4">
    <name type="scientific">Tanacetum coccineum</name>
    <dbReference type="NCBI Taxonomy" id="301880"/>
    <lineage>
        <taxon>Eukaryota</taxon>
        <taxon>Viridiplantae</taxon>
        <taxon>Streptophyta</taxon>
        <taxon>Embryophyta</taxon>
        <taxon>Tracheophyta</taxon>
        <taxon>Spermatophyta</taxon>
        <taxon>Magnoliopsida</taxon>
        <taxon>eudicotyledons</taxon>
        <taxon>Gunneridae</taxon>
        <taxon>Pentapetalae</taxon>
        <taxon>asterids</taxon>
        <taxon>campanulids</taxon>
        <taxon>Asterales</taxon>
        <taxon>Asteraceae</taxon>
        <taxon>Asteroideae</taxon>
        <taxon>Anthemideae</taxon>
        <taxon>Anthemidinae</taxon>
        <taxon>Tanacetum</taxon>
    </lineage>
</organism>
<feature type="coiled-coil region" evidence="1">
    <location>
        <begin position="291"/>
        <end position="318"/>
    </location>
</feature>
<comment type="caution">
    <text evidence="3">The sequence shown here is derived from an EMBL/GenBank/DDBJ whole genome shotgun (WGS) entry which is preliminary data.</text>
</comment>
<dbReference type="PANTHER" id="PTHR46148:SF59">
    <property type="entry name" value="NUCLEOTIDYLTRANSFERASE, RIBONUCLEASE H"/>
    <property type="match status" value="1"/>
</dbReference>
<evidence type="ECO:0000256" key="1">
    <source>
        <dbReference type="SAM" id="Coils"/>
    </source>
</evidence>